<evidence type="ECO:0000313" key="2">
    <source>
        <dbReference type="EMBL" id="KAK9764361.1"/>
    </source>
</evidence>
<sequence>MISSTLIALSMLSLGFAAPSPSICTTNVDINGPGVIHAGCTMKLQFRIPSPVLNTVSGLNVELYRAGSRRGVVVHQVHTVDVQSQQGNIEILFPITSRFIGNDTLTLIDNKKNEKRPVGCPLVYGIHKVRVLPSSPNVMCII</sequence>
<feature type="signal peptide" evidence="1">
    <location>
        <begin position="1"/>
        <end position="17"/>
    </location>
</feature>
<keyword evidence="3" id="KW-1185">Reference proteome</keyword>
<organism evidence="2 3">
    <name type="scientific">Basidiobolus ranarum</name>
    <dbReference type="NCBI Taxonomy" id="34480"/>
    <lineage>
        <taxon>Eukaryota</taxon>
        <taxon>Fungi</taxon>
        <taxon>Fungi incertae sedis</taxon>
        <taxon>Zoopagomycota</taxon>
        <taxon>Entomophthoromycotina</taxon>
        <taxon>Basidiobolomycetes</taxon>
        <taxon>Basidiobolales</taxon>
        <taxon>Basidiobolaceae</taxon>
        <taxon>Basidiobolus</taxon>
    </lineage>
</organism>
<accession>A0ABR2WS69</accession>
<reference evidence="2 3" key="1">
    <citation type="submission" date="2023-04" db="EMBL/GenBank/DDBJ databases">
        <title>Genome of Basidiobolus ranarum AG-B5.</title>
        <authorList>
            <person name="Stajich J.E."/>
            <person name="Carter-House D."/>
            <person name="Gryganskyi A."/>
        </authorList>
    </citation>
    <scope>NUCLEOTIDE SEQUENCE [LARGE SCALE GENOMIC DNA]</scope>
    <source>
        <strain evidence="2 3">AG-B5</strain>
    </source>
</reference>
<evidence type="ECO:0000256" key="1">
    <source>
        <dbReference type="SAM" id="SignalP"/>
    </source>
</evidence>
<comment type="caution">
    <text evidence="2">The sequence shown here is derived from an EMBL/GenBank/DDBJ whole genome shotgun (WGS) entry which is preliminary data.</text>
</comment>
<proteinExistence type="predicted"/>
<keyword evidence="1" id="KW-0732">Signal</keyword>
<dbReference type="EMBL" id="JASJQH010000443">
    <property type="protein sequence ID" value="KAK9764361.1"/>
    <property type="molecule type" value="Genomic_DNA"/>
</dbReference>
<protein>
    <submittedName>
        <fullName evidence="2">Uncharacterized protein</fullName>
    </submittedName>
</protein>
<name>A0ABR2WS69_9FUNG</name>
<evidence type="ECO:0000313" key="3">
    <source>
        <dbReference type="Proteomes" id="UP001479436"/>
    </source>
</evidence>
<feature type="chain" id="PRO_5045440397" evidence="1">
    <location>
        <begin position="18"/>
        <end position="142"/>
    </location>
</feature>
<dbReference type="Proteomes" id="UP001479436">
    <property type="component" value="Unassembled WGS sequence"/>
</dbReference>
<gene>
    <name evidence="2" type="ORF">K7432_008187</name>
</gene>